<evidence type="ECO:0000313" key="6">
    <source>
        <dbReference type="EMBL" id="VIP03039.1"/>
    </source>
</evidence>
<dbReference type="CDD" id="cd01920">
    <property type="entry name" value="cyclophilin_EcCYP_like"/>
    <property type="match status" value="1"/>
</dbReference>
<dbReference type="InterPro" id="IPR002130">
    <property type="entry name" value="Cyclophilin-type_PPIase_dom"/>
</dbReference>
<dbReference type="GO" id="GO:0006457">
    <property type="term" value="P:protein folding"/>
    <property type="evidence" value="ECO:0007669"/>
    <property type="project" value="InterPro"/>
</dbReference>
<feature type="chain" id="PRO_5033926268" description="Peptidyl-prolyl cis-trans isomerase" evidence="4">
    <location>
        <begin position="22"/>
        <end position="187"/>
    </location>
</feature>
<dbReference type="EMBL" id="LR586016">
    <property type="protein sequence ID" value="VIP03039.1"/>
    <property type="molecule type" value="Genomic_DNA"/>
</dbReference>
<protein>
    <recommendedName>
        <fullName evidence="4">Peptidyl-prolyl cis-trans isomerase</fullName>
        <shortName evidence="4">PPIase</shortName>
        <ecNumber evidence="4">5.2.1.8</ecNumber>
    </recommendedName>
</protein>
<evidence type="ECO:0000259" key="5">
    <source>
        <dbReference type="PROSITE" id="PS50072"/>
    </source>
</evidence>
<dbReference type="Gene3D" id="2.40.100.10">
    <property type="entry name" value="Cyclophilin-like"/>
    <property type="match status" value="1"/>
</dbReference>
<dbReference type="AlphaFoldDB" id="A0A6C2YPD1"/>
<dbReference type="SUPFAM" id="SSF50891">
    <property type="entry name" value="Cyclophilin-like"/>
    <property type="match status" value="1"/>
</dbReference>
<feature type="signal peptide" evidence="4">
    <location>
        <begin position="1"/>
        <end position="21"/>
    </location>
</feature>
<dbReference type="InterPro" id="IPR044665">
    <property type="entry name" value="E_coli_cyclophilin_A-like"/>
</dbReference>
<keyword evidence="2 4" id="KW-0697">Rotamase</keyword>
<dbReference type="Proteomes" id="UP000464378">
    <property type="component" value="Chromosome"/>
</dbReference>
<dbReference type="PROSITE" id="PS00170">
    <property type="entry name" value="CSA_PPIASE_1"/>
    <property type="match status" value="1"/>
</dbReference>
<dbReference type="InParanoid" id="A0A6C2YPD1"/>
<dbReference type="PROSITE" id="PS50072">
    <property type="entry name" value="CSA_PPIASE_2"/>
    <property type="match status" value="1"/>
</dbReference>
<dbReference type="EMBL" id="LR593887">
    <property type="protein sequence ID" value="VTS03205.1"/>
    <property type="molecule type" value="Genomic_DNA"/>
</dbReference>
<evidence type="ECO:0000313" key="7">
    <source>
        <dbReference type="Proteomes" id="UP000464378"/>
    </source>
</evidence>
<accession>A0A6C2YPD1</accession>
<dbReference type="InterPro" id="IPR020892">
    <property type="entry name" value="Cyclophilin-type_PPIase_CS"/>
</dbReference>
<dbReference type="Pfam" id="PF00160">
    <property type="entry name" value="Pro_isomerase"/>
    <property type="match status" value="1"/>
</dbReference>
<keyword evidence="4" id="KW-0732">Signal</keyword>
<feature type="domain" description="PPIase cyclophilin-type" evidence="5">
    <location>
        <begin position="22"/>
        <end position="185"/>
    </location>
</feature>
<reference evidence="6" key="1">
    <citation type="submission" date="2019-04" db="EMBL/GenBank/DDBJ databases">
        <authorList>
            <consortium name="Science for Life Laboratories"/>
        </authorList>
    </citation>
    <scope>NUCLEOTIDE SEQUENCE</scope>
    <source>
        <strain evidence="6">MBLW1</strain>
    </source>
</reference>
<dbReference type="InterPro" id="IPR029000">
    <property type="entry name" value="Cyclophilin-like_dom_sf"/>
</dbReference>
<comment type="function">
    <text evidence="4">PPIases accelerate the folding of proteins. It catalyzes the cis-trans isomerization of proline imidic peptide bonds in oligopeptides.</text>
</comment>
<proteinExistence type="inferred from homology"/>
<organism evidence="6">
    <name type="scientific">Tuwongella immobilis</name>
    <dbReference type="NCBI Taxonomy" id="692036"/>
    <lineage>
        <taxon>Bacteria</taxon>
        <taxon>Pseudomonadati</taxon>
        <taxon>Planctomycetota</taxon>
        <taxon>Planctomycetia</taxon>
        <taxon>Gemmatales</taxon>
        <taxon>Gemmataceae</taxon>
        <taxon>Tuwongella</taxon>
    </lineage>
</organism>
<comment type="similarity">
    <text evidence="1 4">Belongs to the cyclophilin-type PPIase family.</text>
</comment>
<keyword evidence="3 4" id="KW-0413">Isomerase</keyword>
<sequence length="187" mass="20453">MKFAIIVAMILAFASVRAAQAANPVVVMDTSFGEITIELFEDKAPITVKNFLDYVEAKHYDGLIFHRVIPDFMIQGGGMAPGMVEKETKKPIKNESTNGLSNERGTLAMARTNVPDSATSQFFINVKDNNFLDKARSRDGVGYCVFGRVIKGMDVVDKIKEVPTGQKGVHGDVPVRDVVIKSVKKSS</sequence>
<dbReference type="KEGG" id="tim:GMBLW1_09210"/>
<dbReference type="PANTHER" id="PTHR43246">
    <property type="entry name" value="PEPTIDYL-PROLYL CIS-TRANS ISOMERASE CYP38, CHLOROPLASTIC"/>
    <property type="match status" value="1"/>
</dbReference>
<evidence type="ECO:0000256" key="2">
    <source>
        <dbReference type="ARBA" id="ARBA00023110"/>
    </source>
</evidence>
<dbReference type="EC" id="5.2.1.8" evidence="4"/>
<comment type="catalytic activity">
    <reaction evidence="4">
        <text>[protein]-peptidylproline (omega=180) = [protein]-peptidylproline (omega=0)</text>
        <dbReference type="Rhea" id="RHEA:16237"/>
        <dbReference type="Rhea" id="RHEA-COMP:10747"/>
        <dbReference type="Rhea" id="RHEA-COMP:10748"/>
        <dbReference type="ChEBI" id="CHEBI:83833"/>
        <dbReference type="ChEBI" id="CHEBI:83834"/>
        <dbReference type="EC" id="5.2.1.8"/>
    </reaction>
</comment>
<evidence type="ECO:0000256" key="4">
    <source>
        <dbReference type="RuleBase" id="RU363019"/>
    </source>
</evidence>
<dbReference type="GO" id="GO:0003755">
    <property type="term" value="F:peptidyl-prolyl cis-trans isomerase activity"/>
    <property type="evidence" value="ECO:0007669"/>
    <property type="project" value="UniProtKB-UniRule"/>
</dbReference>
<gene>
    <name evidence="6" type="ORF">GMBLW1_09210</name>
</gene>
<evidence type="ECO:0000256" key="1">
    <source>
        <dbReference type="ARBA" id="ARBA00007365"/>
    </source>
</evidence>
<evidence type="ECO:0000256" key="3">
    <source>
        <dbReference type="ARBA" id="ARBA00023235"/>
    </source>
</evidence>
<keyword evidence="7" id="KW-1185">Reference proteome</keyword>
<dbReference type="FunCoup" id="A0A6C2YPD1">
    <property type="interactions" value="402"/>
</dbReference>
<name>A0A6C2YPD1_9BACT</name>
<dbReference type="PRINTS" id="PR00153">
    <property type="entry name" value="CSAPPISMRASE"/>
</dbReference>